<gene>
    <name evidence="3" type="ORF">GGP61_000368</name>
</gene>
<dbReference type="PROSITE" id="PS01328">
    <property type="entry name" value="4HBCOA_THIOESTERASE"/>
    <property type="match status" value="1"/>
</dbReference>
<dbReference type="PANTHER" id="PTHR31793:SF27">
    <property type="entry name" value="NOVEL THIOESTERASE SUPERFAMILY DOMAIN AND SAPOSIN A-TYPE DOMAIN CONTAINING PROTEIN (0610012H03RIK)"/>
    <property type="match status" value="1"/>
</dbReference>
<keyword evidence="2 3" id="KW-0378">Hydrolase</keyword>
<dbReference type="InterPro" id="IPR006684">
    <property type="entry name" value="YbgC/YbaW"/>
</dbReference>
<name>A0A9X2TBP7_9BACT</name>
<dbReference type="NCBIfam" id="TIGR00051">
    <property type="entry name" value="YbgC/FadM family acyl-CoA thioesterase"/>
    <property type="match status" value="1"/>
</dbReference>
<evidence type="ECO:0000313" key="4">
    <source>
        <dbReference type="Proteomes" id="UP001155057"/>
    </source>
</evidence>
<dbReference type="InterPro" id="IPR008272">
    <property type="entry name" value="HB-CoA_thioesterase_AS"/>
</dbReference>
<protein>
    <submittedName>
        <fullName evidence="3">Acyl-CoA thioester hydrolase</fullName>
        <ecNumber evidence="3">3.1.2.-</ecNumber>
    </submittedName>
</protein>
<dbReference type="RefSeq" id="WP_259042871.1">
    <property type="nucleotide sequence ID" value="NZ_JANUAB010000001.1"/>
</dbReference>
<dbReference type="Proteomes" id="UP001155057">
    <property type="component" value="Unassembled WGS sequence"/>
</dbReference>
<dbReference type="Pfam" id="PF13279">
    <property type="entry name" value="4HBT_2"/>
    <property type="match status" value="1"/>
</dbReference>
<dbReference type="InterPro" id="IPR029069">
    <property type="entry name" value="HotDog_dom_sf"/>
</dbReference>
<dbReference type="EC" id="3.1.2.-" evidence="3"/>
<dbReference type="Gene3D" id="3.10.129.10">
    <property type="entry name" value="Hotdog Thioesterase"/>
    <property type="match status" value="1"/>
</dbReference>
<reference evidence="3" key="1">
    <citation type="submission" date="2022-08" db="EMBL/GenBank/DDBJ databases">
        <title>Genomic Encyclopedia of Type Strains, Phase V (KMG-V): Genome sequencing to study the core and pangenomes of soil and plant-associated prokaryotes.</title>
        <authorList>
            <person name="Whitman W."/>
        </authorList>
    </citation>
    <scope>NUCLEOTIDE SEQUENCE</scope>
    <source>
        <strain evidence="3">SP3049</strain>
    </source>
</reference>
<proteinExistence type="inferred from homology"/>
<dbReference type="GO" id="GO:0047617">
    <property type="term" value="F:fatty acyl-CoA hydrolase activity"/>
    <property type="evidence" value="ECO:0007669"/>
    <property type="project" value="TreeGrafter"/>
</dbReference>
<accession>A0A9X2TBP7</accession>
<evidence type="ECO:0000256" key="2">
    <source>
        <dbReference type="ARBA" id="ARBA00022801"/>
    </source>
</evidence>
<evidence type="ECO:0000313" key="3">
    <source>
        <dbReference type="EMBL" id="MCS3708781.1"/>
    </source>
</evidence>
<dbReference type="EMBL" id="JANUAE010000001">
    <property type="protein sequence ID" value="MCS3708781.1"/>
    <property type="molecule type" value="Genomic_DNA"/>
</dbReference>
<comment type="caution">
    <text evidence="3">The sequence shown here is derived from an EMBL/GenBank/DDBJ whole genome shotgun (WGS) entry which is preliminary data.</text>
</comment>
<dbReference type="PANTHER" id="PTHR31793">
    <property type="entry name" value="4-HYDROXYBENZOYL-COA THIOESTERASE FAMILY MEMBER"/>
    <property type="match status" value="1"/>
</dbReference>
<dbReference type="InterPro" id="IPR050563">
    <property type="entry name" value="4-hydroxybenzoyl-CoA_TE"/>
</dbReference>
<comment type="similarity">
    <text evidence="1">Belongs to the 4-hydroxybenzoyl-CoA thioesterase family.</text>
</comment>
<dbReference type="PIRSF" id="PIRSF003230">
    <property type="entry name" value="YbgC"/>
    <property type="match status" value="1"/>
</dbReference>
<dbReference type="SUPFAM" id="SSF54637">
    <property type="entry name" value="Thioesterase/thiol ester dehydrase-isomerase"/>
    <property type="match status" value="1"/>
</dbReference>
<organism evidence="3 4">
    <name type="scientific">Salinibacter ruber</name>
    <dbReference type="NCBI Taxonomy" id="146919"/>
    <lineage>
        <taxon>Bacteria</taxon>
        <taxon>Pseudomonadati</taxon>
        <taxon>Rhodothermota</taxon>
        <taxon>Rhodothermia</taxon>
        <taxon>Rhodothermales</taxon>
        <taxon>Salinibacteraceae</taxon>
        <taxon>Salinibacter</taxon>
    </lineage>
</organism>
<evidence type="ECO:0000256" key="1">
    <source>
        <dbReference type="ARBA" id="ARBA00005953"/>
    </source>
</evidence>
<dbReference type="AlphaFoldDB" id="A0A9X2TBP7"/>
<sequence>MAYTYSHAHRVRYRECDPMGVVYHTHYLDYFEVARTEALRHAGVRYRDLEANGIIMPVVHVEVDYHGPAHYDDPLVVDAHFTQMPTVRVPIDYTVYREGDDDALVTGHTTLCFTDAEARRPTSPPEAVHEAFAPLLEE</sequence>
<dbReference type="CDD" id="cd00586">
    <property type="entry name" value="4HBT"/>
    <property type="match status" value="1"/>
</dbReference>